<feature type="region of interest" description="Disordered" evidence="12">
    <location>
        <begin position="606"/>
        <end position="650"/>
    </location>
</feature>
<dbReference type="InterPro" id="IPR038729">
    <property type="entry name" value="Rad50/SbcC_AAA"/>
</dbReference>
<dbReference type="NCBIfam" id="NF002572">
    <property type="entry name" value="PRK02224.1"/>
    <property type="match status" value="1"/>
</dbReference>
<dbReference type="PROSITE" id="PS51131">
    <property type="entry name" value="ZN_HOOK"/>
    <property type="match status" value="1"/>
</dbReference>
<feature type="compositionally biased region" description="Basic and acidic residues" evidence="12">
    <location>
        <begin position="349"/>
        <end position="367"/>
    </location>
</feature>
<dbReference type="GO" id="GO:0005524">
    <property type="term" value="F:ATP binding"/>
    <property type="evidence" value="ECO:0007669"/>
    <property type="project" value="UniProtKB-UniRule"/>
</dbReference>
<proteinExistence type="inferred from homology"/>
<protein>
    <recommendedName>
        <fullName evidence="10">DNA double-strand break repair Rad50 ATPase</fullName>
    </recommendedName>
</protein>
<evidence type="ECO:0000256" key="12">
    <source>
        <dbReference type="SAM" id="MobiDB-lite"/>
    </source>
</evidence>
<gene>
    <name evidence="10" type="primary">rad50</name>
    <name evidence="14" type="ORF">C471_10836</name>
</gene>
<name>M0DVF1_9EURY</name>
<comment type="caution">
    <text evidence="14">The sequence shown here is derived from an EMBL/GenBank/DDBJ whole genome shotgun (WGS) entry which is preliminary data.</text>
</comment>
<evidence type="ECO:0000256" key="5">
    <source>
        <dbReference type="ARBA" id="ARBA00022833"/>
    </source>
</evidence>
<evidence type="ECO:0000256" key="8">
    <source>
        <dbReference type="ARBA" id="ARBA00023204"/>
    </source>
</evidence>
<comment type="similarity">
    <text evidence="9">Belongs to the Sph1/Sph2 family.</text>
</comment>
<dbReference type="NCBIfam" id="NF041035">
    <property type="entry name" value="Rad50_Halo"/>
    <property type="match status" value="1"/>
</dbReference>
<comment type="domain">
    <text evidence="10">The two conserved Cys that bind zinc constitute the zinc-hook, which separates the large intramolecular coiled coil regions. The 2 Cys residues coordinate one molecule of zinc with the help of the 2 Cys residues of the zinc-hook of another Rad50 molecule, thereby forming a V-shaped homodimer.</text>
</comment>
<evidence type="ECO:0000313" key="14">
    <source>
        <dbReference type="EMBL" id="ELZ38074.1"/>
    </source>
</evidence>
<dbReference type="InterPro" id="IPR053480">
    <property type="entry name" value="DSB_repair_ATPase"/>
</dbReference>
<keyword evidence="7" id="KW-0175">Coiled coil</keyword>
<dbReference type="AlphaFoldDB" id="M0DVF1"/>
<dbReference type="RefSeq" id="WP_004048890.1">
    <property type="nucleotide sequence ID" value="NZ_AOJE01000058.1"/>
</dbReference>
<evidence type="ECO:0000256" key="1">
    <source>
        <dbReference type="ARBA" id="ARBA00022723"/>
    </source>
</evidence>
<dbReference type="InterPro" id="IPR003959">
    <property type="entry name" value="ATPase_AAA_core"/>
</dbReference>
<dbReference type="STRING" id="1227484.C471_10836"/>
<evidence type="ECO:0000256" key="9">
    <source>
        <dbReference type="ARBA" id="ARBA00049666"/>
    </source>
</evidence>
<dbReference type="SUPFAM" id="SSF52540">
    <property type="entry name" value="P-loop containing nucleoside triphosphate hydrolases"/>
    <property type="match status" value="1"/>
</dbReference>
<keyword evidence="3 10" id="KW-0227">DNA damage</keyword>
<keyword evidence="15" id="KW-1185">Reference proteome</keyword>
<dbReference type="InterPro" id="IPR022982">
    <property type="entry name" value="Rad50_ATPase_archaeal"/>
</dbReference>
<dbReference type="eggNOG" id="arCOG00368">
    <property type="taxonomic scope" value="Archaea"/>
</dbReference>
<feature type="compositionally biased region" description="Basic and acidic residues" evidence="12">
    <location>
        <begin position="611"/>
        <end position="643"/>
    </location>
</feature>
<keyword evidence="4 10" id="KW-0378">Hydrolase</keyword>
<evidence type="ECO:0000259" key="13">
    <source>
        <dbReference type="PROSITE" id="PS51131"/>
    </source>
</evidence>
<reference evidence="14 15" key="1">
    <citation type="journal article" date="2014" name="PLoS Genet.">
        <title>Phylogenetically driven sequencing of extremely halophilic archaea reveals strategies for static and dynamic osmo-response.</title>
        <authorList>
            <person name="Becker E.A."/>
            <person name="Seitzer P.M."/>
            <person name="Tritt A."/>
            <person name="Larsen D."/>
            <person name="Krusor M."/>
            <person name="Yao A.I."/>
            <person name="Wu D."/>
            <person name="Madern D."/>
            <person name="Eisen J.A."/>
            <person name="Darling A.E."/>
            <person name="Facciotti M.T."/>
        </authorList>
    </citation>
    <scope>NUCLEOTIDE SEQUENCE [LARGE SCALE GENOMIC DNA]</scope>
    <source>
        <strain evidence="14 15">DSM 1137</strain>
    </source>
</reference>
<dbReference type="EMBL" id="AOJE01000058">
    <property type="protein sequence ID" value="ELZ38074.1"/>
    <property type="molecule type" value="Genomic_DNA"/>
</dbReference>
<evidence type="ECO:0000256" key="4">
    <source>
        <dbReference type="ARBA" id="ARBA00022801"/>
    </source>
</evidence>
<keyword evidence="2 10" id="KW-0547">Nucleotide-binding</keyword>
<evidence type="ECO:0000256" key="2">
    <source>
        <dbReference type="ARBA" id="ARBA00022741"/>
    </source>
</evidence>
<dbReference type="InterPro" id="IPR027417">
    <property type="entry name" value="P-loop_NTPase"/>
</dbReference>
<feature type="region of interest" description="Disordered" evidence="12">
    <location>
        <begin position="451"/>
        <end position="565"/>
    </location>
</feature>
<comment type="function">
    <text evidence="10">Part of the Rad50/Mre11 complex, which is involved in the early steps of DNA double-strand break (DSB) repair. Rad50 controls the balance between DNA end bridging and DNA resection via ATP-dependent structural rearrangements of the Rad50/Mre11 complex.</text>
</comment>
<feature type="binding site" evidence="10 11">
    <location>
        <position position="461"/>
    </location>
    <ligand>
        <name>Zn(2+)</name>
        <dbReference type="ChEBI" id="CHEBI:29105"/>
    </ligand>
</feature>
<evidence type="ECO:0000256" key="6">
    <source>
        <dbReference type="ARBA" id="ARBA00022840"/>
    </source>
</evidence>
<evidence type="ECO:0000313" key="15">
    <source>
        <dbReference type="Proteomes" id="UP000011514"/>
    </source>
</evidence>
<dbReference type="OrthoDB" id="25344at2157"/>
<feature type="compositionally biased region" description="Basic and acidic residues" evidence="12">
    <location>
        <begin position="525"/>
        <end position="565"/>
    </location>
</feature>
<evidence type="ECO:0000256" key="10">
    <source>
        <dbReference type="HAMAP-Rule" id="MF_00449"/>
    </source>
</evidence>
<dbReference type="HAMAP" id="MF_00449">
    <property type="entry name" value="RAD50"/>
    <property type="match status" value="1"/>
</dbReference>
<dbReference type="PANTHER" id="PTHR32114:SF2">
    <property type="entry name" value="ABC TRANSPORTER ABCH.3"/>
    <property type="match status" value="1"/>
</dbReference>
<keyword evidence="6 10" id="KW-0067">ATP-binding</keyword>
<keyword evidence="8 10" id="KW-0234">DNA repair</keyword>
<evidence type="ECO:0000256" key="7">
    <source>
        <dbReference type="ARBA" id="ARBA00023054"/>
    </source>
</evidence>
<comment type="caution">
    <text evidence="10">Lacks conserved residue(s) required for the propagation of feature annotation.</text>
</comment>
<comment type="cofactor">
    <cofactor evidence="10">
        <name>Zn(2+)</name>
        <dbReference type="ChEBI" id="CHEBI:29105"/>
    </cofactor>
    <text evidence="10">Binds 1 zinc ion per homodimer.</text>
</comment>
<evidence type="ECO:0000256" key="11">
    <source>
        <dbReference type="PROSITE-ProRule" id="PRU00471"/>
    </source>
</evidence>
<feature type="binding site" evidence="10 11">
    <location>
        <position position="458"/>
    </location>
    <ligand>
        <name>Zn(2+)</name>
        <dbReference type="ChEBI" id="CHEBI:29105"/>
    </ligand>
</feature>
<keyword evidence="1 10" id="KW-0479">Metal-binding</keyword>
<feature type="region of interest" description="Disordered" evidence="12">
    <location>
        <begin position="288"/>
        <end position="437"/>
    </location>
</feature>
<accession>M0DVF1</accession>
<dbReference type="Pfam" id="PF13476">
    <property type="entry name" value="AAA_23"/>
    <property type="match status" value="1"/>
</dbReference>
<evidence type="ECO:0000256" key="3">
    <source>
        <dbReference type="ARBA" id="ARBA00022763"/>
    </source>
</evidence>
<dbReference type="Proteomes" id="UP000011514">
    <property type="component" value="Unassembled WGS sequence"/>
</dbReference>
<feature type="compositionally biased region" description="Basic and acidic residues" evidence="12">
    <location>
        <begin position="384"/>
        <end position="433"/>
    </location>
</feature>
<dbReference type="GO" id="GO:0008270">
    <property type="term" value="F:zinc ion binding"/>
    <property type="evidence" value="ECO:0007669"/>
    <property type="project" value="UniProtKB-UniRule"/>
</dbReference>
<organism evidence="14 15">
    <name type="scientific">Halorubrum saccharovorum DSM 1137</name>
    <dbReference type="NCBI Taxonomy" id="1227484"/>
    <lineage>
        <taxon>Archaea</taxon>
        <taxon>Methanobacteriati</taxon>
        <taxon>Methanobacteriota</taxon>
        <taxon>Stenosarchaea group</taxon>
        <taxon>Halobacteria</taxon>
        <taxon>Halobacteriales</taxon>
        <taxon>Haloferacaceae</taxon>
        <taxon>Halorubrum</taxon>
    </lineage>
</organism>
<feature type="compositionally biased region" description="Basic and acidic residues" evidence="12">
    <location>
        <begin position="288"/>
        <end position="302"/>
    </location>
</feature>
<dbReference type="Gene3D" id="3.40.50.300">
    <property type="entry name" value="P-loop containing nucleotide triphosphate hydrolases"/>
    <property type="match status" value="2"/>
</dbReference>
<sequence>MNFDRVRLANFKPYGDADLRLTEGVTVIHGLNGSGKSSLLEACFFALYGSKALDGTLGDVITNGEEETEVDLWFTHDGVSYHVERRLKEYDGRIDHQCTLEATDGSDVSRDGARAVREFVTELLRMDAEAFVNCAYVRQGEVNKLINATPRERQDTIDDLLQLGKLEEYRERAGDARLGVEDVLENRRGRLDQLDDQIAEKEEKGLHDRLNALESDLSEVTDEIGRYETQREQAKETREAAAETLSTHAEKREKLEAVESEIDEIEAAIREAERERDEHRDAIQEARERIGEIESEIDDRLGDAGLGAASEEAIAERRDELDDREEAVREELGDERVSAEALRNQATSLDEKADDRAERAAEVKSEADDLADEAEAAADEAEERESSIEELRGEAETLRERFAAADAEVDREGVDDERERLQERRGEVRERSAELSAELKNARERVEEAEELLSAGKCPECGQPVEDSPHASGVEEDRERVAELESELEDARERESDLDDRIAELNELASAADRLDEIDETTSMLDERVEEKRAEAERKREAADEKRERAADLREEAEETREVAARKREEAEAAAARVAELEDALATVDDAREAVAAIEERLSAIADAEDEIGRRREKRENLKEVNDERRDRLADKRERRDELADAVDEDAVEEARGQKERAEEYLEQVAGELDRLGERREELQNAIGGVKGEIRELENLREERESLAERVDALEALHEETSELEAMYGDLRAELRQRNVAELERTLNETFELVYGNDAYSHIELDGEYVLTVYQKDGEPLDPEQLSGGERALFNLSLRCAIYRLLSEGIEGAAPTPPLILDEPTVFLDSGHVSRLVRLVEEMRGFGVRQILIVSHDDELVGAADELVTVEKDPRSNRSTVRREDAAALDADELDIGELADD</sequence>
<dbReference type="Gene3D" id="1.10.287.510">
    <property type="entry name" value="Helix hairpin bin"/>
    <property type="match status" value="1"/>
</dbReference>
<feature type="compositionally biased region" description="Basic and acidic residues" evidence="12">
    <location>
        <begin position="467"/>
        <end position="504"/>
    </location>
</feature>
<feature type="compositionally biased region" description="Acidic residues" evidence="12">
    <location>
        <begin position="368"/>
        <end position="383"/>
    </location>
</feature>
<feature type="binding site" evidence="10">
    <location>
        <position position="139"/>
    </location>
    <ligand>
        <name>ATP</name>
        <dbReference type="ChEBI" id="CHEBI:30616"/>
    </ligand>
</feature>
<dbReference type="InterPro" id="IPR013134">
    <property type="entry name" value="Zn_hook_RAD50"/>
</dbReference>
<feature type="domain" description="Zinc-hook" evidence="13">
    <location>
        <begin position="411"/>
        <end position="510"/>
    </location>
</feature>
<feature type="binding site" evidence="10">
    <location>
        <begin position="32"/>
        <end position="38"/>
    </location>
    <ligand>
        <name>ATP</name>
        <dbReference type="ChEBI" id="CHEBI:30616"/>
    </ligand>
</feature>
<comment type="subunit">
    <text evidence="10">Homodimer. Forms a heterotetramer composed of two Mre11 subunits and two Rad50 subunits.</text>
</comment>
<dbReference type="PATRIC" id="fig|1227484.4.peg.2129"/>
<feature type="binding site" evidence="10">
    <location>
        <position position="12"/>
    </location>
    <ligand>
        <name>ATP</name>
        <dbReference type="ChEBI" id="CHEBI:30616"/>
    </ligand>
</feature>
<dbReference type="SUPFAM" id="SSF75712">
    <property type="entry name" value="Rad50 coiled-coil Zn hook"/>
    <property type="match status" value="1"/>
</dbReference>
<dbReference type="Pfam" id="PF13304">
    <property type="entry name" value="AAA_21"/>
    <property type="match status" value="1"/>
</dbReference>
<dbReference type="GO" id="GO:0016887">
    <property type="term" value="F:ATP hydrolysis activity"/>
    <property type="evidence" value="ECO:0007669"/>
    <property type="project" value="UniProtKB-UniRule"/>
</dbReference>
<dbReference type="GO" id="GO:0006302">
    <property type="term" value="P:double-strand break repair"/>
    <property type="evidence" value="ECO:0007669"/>
    <property type="project" value="UniProtKB-UniRule"/>
</dbReference>
<dbReference type="PANTHER" id="PTHR32114">
    <property type="entry name" value="ABC TRANSPORTER ABCH.3"/>
    <property type="match status" value="1"/>
</dbReference>
<feature type="compositionally biased region" description="Basic and acidic residues" evidence="12">
    <location>
        <begin position="314"/>
        <end position="338"/>
    </location>
</feature>
<keyword evidence="5 10" id="KW-0862">Zinc</keyword>
<comment type="similarity">
    <text evidence="10">Belongs to the SMC family. RAD50 subfamily.</text>
</comment>